<dbReference type="GO" id="GO:1990414">
    <property type="term" value="P:replication-born double-strand break repair via sister chromatid exchange"/>
    <property type="evidence" value="ECO:0007669"/>
    <property type="project" value="TreeGrafter"/>
</dbReference>
<feature type="compositionally biased region" description="Basic and acidic residues" evidence="3">
    <location>
        <begin position="256"/>
        <end position="279"/>
    </location>
</feature>
<feature type="domain" description="Rad21/Rec8-like protein N-terminal" evidence="4">
    <location>
        <begin position="1"/>
        <end position="46"/>
    </location>
</feature>
<evidence type="ECO:0000256" key="2">
    <source>
        <dbReference type="ARBA" id="ARBA00023242"/>
    </source>
</evidence>
<dbReference type="Pfam" id="PF04825">
    <property type="entry name" value="Rad21_Rec8_N"/>
    <property type="match status" value="1"/>
</dbReference>
<dbReference type="OrthoDB" id="10071381at2759"/>
<evidence type="ECO:0000313" key="6">
    <source>
        <dbReference type="Proteomes" id="UP000673691"/>
    </source>
</evidence>
<evidence type="ECO:0000313" key="5">
    <source>
        <dbReference type="EMBL" id="KAG5461159.1"/>
    </source>
</evidence>
<dbReference type="Proteomes" id="UP000673691">
    <property type="component" value="Unassembled WGS sequence"/>
</dbReference>
<evidence type="ECO:0000256" key="1">
    <source>
        <dbReference type="ARBA" id="ARBA00004123"/>
    </source>
</evidence>
<dbReference type="GO" id="GO:0003682">
    <property type="term" value="F:chromatin binding"/>
    <property type="evidence" value="ECO:0007669"/>
    <property type="project" value="TreeGrafter"/>
</dbReference>
<reference evidence="5 6" key="1">
    <citation type="journal article" name="Sci. Rep.">
        <title>Genome-scale phylogenetic analyses confirm Olpidium as the closest living zoosporic fungus to the non-flagellated, terrestrial fungi.</title>
        <authorList>
            <person name="Chang Y."/>
            <person name="Rochon D."/>
            <person name="Sekimoto S."/>
            <person name="Wang Y."/>
            <person name="Chovatia M."/>
            <person name="Sandor L."/>
            <person name="Salamov A."/>
            <person name="Grigoriev I.V."/>
            <person name="Stajich J.E."/>
            <person name="Spatafora J.W."/>
        </authorList>
    </citation>
    <scope>NUCLEOTIDE SEQUENCE [LARGE SCALE GENOMIC DNA]</scope>
    <source>
        <strain evidence="5">S191</strain>
    </source>
</reference>
<dbReference type="AlphaFoldDB" id="A0A8H7ZXA0"/>
<organism evidence="5 6">
    <name type="scientific">Olpidium bornovanus</name>
    <dbReference type="NCBI Taxonomy" id="278681"/>
    <lineage>
        <taxon>Eukaryota</taxon>
        <taxon>Fungi</taxon>
        <taxon>Fungi incertae sedis</taxon>
        <taxon>Olpidiomycota</taxon>
        <taxon>Olpidiomycotina</taxon>
        <taxon>Olpidiomycetes</taxon>
        <taxon>Olpidiales</taxon>
        <taxon>Olpidiaceae</taxon>
        <taxon>Olpidium</taxon>
    </lineage>
</organism>
<keyword evidence="2" id="KW-0539">Nucleus</keyword>
<gene>
    <name evidence="5" type="ORF">BJ554DRAFT_6692</name>
</gene>
<dbReference type="PANTHER" id="PTHR12585">
    <property type="entry name" value="SCC1 / RAD21 FAMILY MEMBER"/>
    <property type="match status" value="1"/>
</dbReference>
<dbReference type="GO" id="GO:0005634">
    <property type="term" value="C:nucleus"/>
    <property type="evidence" value="ECO:0007669"/>
    <property type="project" value="UniProtKB-SubCell"/>
</dbReference>
<dbReference type="InterPro" id="IPR039781">
    <property type="entry name" value="Rad21/Rec8-like"/>
</dbReference>
<evidence type="ECO:0000259" key="4">
    <source>
        <dbReference type="Pfam" id="PF04825"/>
    </source>
</evidence>
<comment type="caution">
    <text evidence="5">The sequence shown here is derived from an EMBL/GenBank/DDBJ whole genome shotgun (WGS) entry which is preliminary data.</text>
</comment>
<comment type="subcellular location">
    <subcellularLocation>
        <location evidence="1">Nucleus</location>
    </subcellularLocation>
</comment>
<name>A0A8H7ZXA0_9FUNG</name>
<dbReference type="GO" id="GO:0008278">
    <property type="term" value="C:cohesin complex"/>
    <property type="evidence" value="ECO:0007669"/>
    <property type="project" value="InterPro"/>
</dbReference>
<proteinExistence type="predicted"/>
<evidence type="ECO:0000256" key="3">
    <source>
        <dbReference type="SAM" id="MobiDB-lite"/>
    </source>
</evidence>
<protein>
    <recommendedName>
        <fullName evidence="4">Rad21/Rec8-like protein N-terminal domain-containing protein</fullName>
    </recommendedName>
</protein>
<sequence>MFYSEGVLARKGPLARVWLAAHWERRLTKAQFLQTNIQDCVAAHGAPPDGTVAARGSEDLLPKDALSYGRMQRGSVQDQNCEDLPPRRRGLARGSGYCQLKRHHFARRGERAGHVPATGVGIHLKRNLTLHSDITGLICSRNRCTLGRGSNGPWDAALNPAASQNISRPQDITLRESSDLLSSVGGSNDSPGMFNANFDILGGDDARGVEFNLDLDGERRDKEDLTSPMEVEVGRDAAPEQAFAPEMGGGSPSADKTFDDGGGDGRDDPLMPADEHEPPAFENVEAELGIA</sequence>
<dbReference type="InterPro" id="IPR006910">
    <property type="entry name" value="Rad21_Rec8_N"/>
</dbReference>
<dbReference type="PANTHER" id="PTHR12585:SF69">
    <property type="entry name" value="FI11703P"/>
    <property type="match status" value="1"/>
</dbReference>
<accession>A0A8H7ZXA0</accession>
<feature type="region of interest" description="Disordered" evidence="3">
    <location>
        <begin position="234"/>
        <end position="291"/>
    </location>
</feature>
<keyword evidence="6" id="KW-1185">Reference proteome</keyword>
<dbReference type="EMBL" id="JAEFCI010004108">
    <property type="protein sequence ID" value="KAG5461159.1"/>
    <property type="molecule type" value="Genomic_DNA"/>
</dbReference>
<dbReference type="GO" id="GO:0007062">
    <property type="term" value="P:sister chromatid cohesion"/>
    <property type="evidence" value="ECO:0007669"/>
    <property type="project" value="InterPro"/>
</dbReference>